<dbReference type="Proteomes" id="UP001500320">
    <property type="component" value="Unassembled WGS sequence"/>
</dbReference>
<gene>
    <name evidence="1" type="ORF">GCM10010466_59740</name>
</gene>
<keyword evidence="2" id="KW-1185">Reference proteome</keyword>
<reference evidence="2" key="1">
    <citation type="journal article" date="2019" name="Int. J. Syst. Evol. Microbiol.">
        <title>The Global Catalogue of Microorganisms (GCM) 10K type strain sequencing project: providing services to taxonomists for standard genome sequencing and annotation.</title>
        <authorList>
            <consortium name="The Broad Institute Genomics Platform"/>
            <consortium name="The Broad Institute Genome Sequencing Center for Infectious Disease"/>
            <person name="Wu L."/>
            <person name="Ma J."/>
        </authorList>
    </citation>
    <scope>NUCLEOTIDE SEQUENCE [LARGE SCALE GENOMIC DNA]</scope>
    <source>
        <strain evidence="2">JCM 9373</strain>
    </source>
</reference>
<evidence type="ECO:0000313" key="1">
    <source>
        <dbReference type="EMBL" id="GAA3160866.1"/>
    </source>
</evidence>
<dbReference type="SUPFAM" id="SSF69304">
    <property type="entry name" value="Tricorn protease N-terminal domain"/>
    <property type="match status" value="1"/>
</dbReference>
<accession>A0ABP6NXM1</accession>
<dbReference type="EMBL" id="BAAAUT010000068">
    <property type="protein sequence ID" value="GAA3160866.1"/>
    <property type="molecule type" value="Genomic_DNA"/>
</dbReference>
<comment type="caution">
    <text evidence="1">The sequence shown here is derived from an EMBL/GenBank/DDBJ whole genome shotgun (WGS) entry which is preliminary data.</text>
</comment>
<organism evidence="1 2">
    <name type="scientific">Planomonospora alba</name>
    <dbReference type="NCBI Taxonomy" id="161354"/>
    <lineage>
        <taxon>Bacteria</taxon>
        <taxon>Bacillati</taxon>
        <taxon>Actinomycetota</taxon>
        <taxon>Actinomycetes</taxon>
        <taxon>Streptosporangiales</taxon>
        <taxon>Streptosporangiaceae</taxon>
        <taxon>Planomonospora</taxon>
    </lineage>
</organism>
<evidence type="ECO:0008006" key="3">
    <source>
        <dbReference type="Google" id="ProtNLM"/>
    </source>
</evidence>
<protein>
    <recommendedName>
        <fullName evidence="3">Lipoprotein</fullName>
    </recommendedName>
</protein>
<sequence length="371" mass="40249">MVFLMLATGCTAEEPSGRPDTLPVLPSLTPVGDVWPEAVLAAPRELENDVTVIPVASLSADELLLMTTHEHRPTFIGFNVKTERRRTLARAPEWAECGGCFEIQHTAVNATQVAWLVRGYAPGATNGGRRHLELWTMPRTGGPMRAVTRLPGNGNRNVFGFEITDDTAAWWDYEGGIWRVPLAGGEPVQVLPGRRLRVTSWPWAWDEGERTVVNLVTGQEIQVSGGDDLGHLTCGPTWCVGDAGPPYGIRNVALLRLNGSERTTVPGDAMLQMVPIRDRITLLGLPTIIGDNSVPGTWGAGQLGPAVQLYDRCTKQSALIGSPDMAKARETWNEIKTGAATAQGPLLFWKSAREGYTVLDLARIIDSPCKS</sequence>
<evidence type="ECO:0000313" key="2">
    <source>
        <dbReference type="Proteomes" id="UP001500320"/>
    </source>
</evidence>
<dbReference type="RefSeq" id="WP_344865373.1">
    <property type="nucleotide sequence ID" value="NZ_BAAAUT010000068.1"/>
</dbReference>
<name>A0ABP6NXM1_9ACTN</name>
<proteinExistence type="predicted"/>